<feature type="domain" description="CCHC-type" evidence="2">
    <location>
        <begin position="139"/>
        <end position="154"/>
    </location>
</feature>
<accession>A0A1E1W7A7</accession>
<dbReference type="Gene3D" id="4.10.60.10">
    <property type="entry name" value="Zinc finger, CCHC-type"/>
    <property type="match status" value="1"/>
</dbReference>
<dbReference type="SMART" id="SM00343">
    <property type="entry name" value="ZnF_C2HC"/>
    <property type="match status" value="1"/>
</dbReference>
<sequence length="163" mass="18752">YDDLEEYSASWETWKGMLMKAFPRSTEFVDRLEEMLARKKGNNETMTTYYHEKMSLLKKCGLDGEAATSCVIRGLPAELQANAKAYSCDSPEQLYYGFLSSLENFKKVEARQVEVKSTTETKTTWRRGTQPASILPKTCYNCRKTGHEARDCRSSRCQICQRL</sequence>
<evidence type="ECO:0000256" key="1">
    <source>
        <dbReference type="PROSITE-ProRule" id="PRU00047"/>
    </source>
</evidence>
<dbReference type="Pfam" id="PF00098">
    <property type="entry name" value="zf-CCHC"/>
    <property type="match status" value="1"/>
</dbReference>
<dbReference type="OrthoDB" id="7486164at2759"/>
<dbReference type="EMBL" id="GDQN01008186">
    <property type="protein sequence ID" value="JAT82868.1"/>
    <property type="molecule type" value="Transcribed_RNA"/>
</dbReference>
<proteinExistence type="predicted"/>
<evidence type="ECO:0000259" key="2">
    <source>
        <dbReference type="PROSITE" id="PS50158"/>
    </source>
</evidence>
<dbReference type="PROSITE" id="PS50158">
    <property type="entry name" value="ZF_CCHC"/>
    <property type="match status" value="1"/>
</dbReference>
<dbReference type="SUPFAM" id="SSF57756">
    <property type="entry name" value="Retrovirus zinc finger-like domains"/>
    <property type="match status" value="1"/>
</dbReference>
<gene>
    <name evidence="3" type="ORF">g.135</name>
</gene>
<keyword evidence="1" id="KW-0479">Metal-binding</keyword>
<organism evidence="3">
    <name type="scientific">Pectinophora gossypiella</name>
    <name type="common">Cotton pink bollworm</name>
    <name type="synonym">Depressaria gossypiella</name>
    <dbReference type="NCBI Taxonomy" id="13191"/>
    <lineage>
        <taxon>Eukaryota</taxon>
        <taxon>Metazoa</taxon>
        <taxon>Ecdysozoa</taxon>
        <taxon>Arthropoda</taxon>
        <taxon>Hexapoda</taxon>
        <taxon>Insecta</taxon>
        <taxon>Pterygota</taxon>
        <taxon>Neoptera</taxon>
        <taxon>Endopterygota</taxon>
        <taxon>Lepidoptera</taxon>
        <taxon>Glossata</taxon>
        <taxon>Ditrysia</taxon>
        <taxon>Gelechioidea</taxon>
        <taxon>Gelechiidae</taxon>
        <taxon>Apatetrinae</taxon>
        <taxon>Pectinophora</taxon>
    </lineage>
</organism>
<keyword evidence="1" id="KW-0862">Zinc</keyword>
<dbReference type="AlphaFoldDB" id="A0A1E1W7A7"/>
<feature type="non-terminal residue" evidence="3">
    <location>
        <position position="163"/>
    </location>
</feature>
<evidence type="ECO:0000313" key="3">
    <source>
        <dbReference type="EMBL" id="JAT82868.1"/>
    </source>
</evidence>
<dbReference type="GO" id="GO:0003676">
    <property type="term" value="F:nucleic acid binding"/>
    <property type="evidence" value="ECO:0007669"/>
    <property type="project" value="InterPro"/>
</dbReference>
<dbReference type="InterPro" id="IPR036875">
    <property type="entry name" value="Znf_CCHC_sf"/>
</dbReference>
<feature type="non-terminal residue" evidence="3">
    <location>
        <position position="1"/>
    </location>
</feature>
<name>A0A1E1W7A7_PECGO</name>
<dbReference type="InterPro" id="IPR001878">
    <property type="entry name" value="Znf_CCHC"/>
</dbReference>
<reference evidence="3" key="1">
    <citation type="submission" date="2015-09" db="EMBL/GenBank/DDBJ databases">
        <title>De novo assembly of Pectinophora gossypiella (Pink Bollworm) gut transcriptome.</title>
        <authorList>
            <person name="Tassone E.E."/>
        </authorList>
    </citation>
    <scope>NUCLEOTIDE SEQUENCE</scope>
</reference>
<keyword evidence="1" id="KW-0863">Zinc-finger</keyword>
<protein>
    <recommendedName>
        <fullName evidence="2">CCHC-type domain-containing protein</fullName>
    </recommendedName>
</protein>
<dbReference type="GO" id="GO:0008270">
    <property type="term" value="F:zinc ion binding"/>
    <property type="evidence" value="ECO:0007669"/>
    <property type="project" value="UniProtKB-KW"/>
</dbReference>